<sequence>VICLGEHVRVVVRVAGGDYFKVKRFE</sequence>
<gene>
    <name evidence="1" type="ORF">METZ01_LOCUS447903</name>
</gene>
<organism evidence="1">
    <name type="scientific">marine metagenome</name>
    <dbReference type="NCBI Taxonomy" id="408172"/>
    <lineage>
        <taxon>unclassified sequences</taxon>
        <taxon>metagenomes</taxon>
        <taxon>ecological metagenomes</taxon>
    </lineage>
</organism>
<protein>
    <submittedName>
        <fullName evidence="1">Uncharacterized protein</fullName>
    </submittedName>
</protein>
<dbReference type="EMBL" id="UINC01184025">
    <property type="protein sequence ID" value="SVD95049.1"/>
    <property type="molecule type" value="Genomic_DNA"/>
</dbReference>
<evidence type="ECO:0000313" key="1">
    <source>
        <dbReference type="EMBL" id="SVD95049.1"/>
    </source>
</evidence>
<name>A0A382ZIK5_9ZZZZ</name>
<accession>A0A382ZIK5</accession>
<proteinExistence type="predicted"/>
<reference evidence="1" key="1">
    <citation type="submission" date="2018-05" db="EMBL/GenBank/DDBJ databases">
        <authorList>
            <person name="Lanie J.A."/>
            <person name="Ng W.-L."/>
            <person name="Kazmierczak K.M."/>
            <person name="Andrzejewski T.M."/>
            <person name="Davidsen T.M."/>
            <person name="Wayne K.J."/>
            <person name="Tettelin H."/>
            <person name="Glass J.I."/>
            <person name="Rusch D."/>
            <person name="Podicherti R."/>
            <person name="Tsui H.-C.T."/>
            <person name="Winkler M.E."/>
        </authorList>
    </citation>
    <scope>NUCLEOTIDE SEQUENCE</scope>
</reference>
<feature type="non-terminal residue" evidence="1">
    <location>
        <position position="26"/>
    </location>
</feature>
<feature type="non-terminal residue" evidence="1">
    <location>
        <position position="1"/>
    </location>
</feature>
<dbReference type="AlphaFoldDB" id="A0A382ZIK5"/>